<evidence type="ECO:0000313" key="3">
    <source>
        <dbReference type="EMBL" id="KAF2903386.1"/>
    </source>
</evidence>
<keyword evidence="4" id="KW-1185">Reference proteome</keyword>
<dbReference type="GO" id="GO:0048666">
    <property type="term" value="P:neuron development"/>
    <property type="evidence" value="ECO:0007669"/>
    <property type="project" value="UniProtKB-ARBA"/>
</dbReference>
<dbReference type="PROSITE" id="PS50055">
    <property type="entry name" value="TYR_PHOSPHATASE_PTP"/>
    <property type="match status" value="1"/>
</dbReference>
<feature type="domain" description="Tyrosine-protein phosphatase" evidence="1">
    <location>
        <begin position="1"/>
        <end position="186"/>
    </location>
</feature>
<dbReference type="PROSITE" id="PS00383">
    <property type="entry name" value="TYR_PHOSPHATASE_1"/>
    <property type="match status" value="1"/>
</dbReference>
<dbReference type="PROSITE" id="PS50056">
    <property type="entry name" value="TYR_PHOSPHATASE_2"/>
    <property type="match status" value="1"/>
</dbReference>
<dbReference type="OrthoDB" id="10051650at2759"/>
<dbReference type="PANTHER" id="PTHR19134">
    <property type="entry name" value="RECEPTOR-TYPE TYROSINE-PROTEIN PHOSPHATASE"/>
    <property type="match status" value="1"/>
</dbReference>
<accession>A0A8K0DFU5</accession>
<dbReference type="Gene3D" id="3.90.190.10">
    <property type="entry name" value="Protein tyrosine phosphatase superfamily"/>
    <property type="match status" value="1"/>
</dbReference>
<dbReference type="SMART" id="SM00404">
    <property type="entry name" value="PTPc_motif"/>
    <property type="match status" value="1"/>
</dbReference>
<dbReference type="Pfam" id="PF00102">
    <property type="entry name" value="Y_phosphatase"/>
    <property type="match status" value="1"/>
</dbReference>
<proteinExistence type="predicted"/>
<evidence type="ECO:0000313" key="4">
    <source>
        <dbReference type="Proteomes" id="UP000801492"/>
    </source>
</evidence>
<dbReference type="Proteomes" id="UP000801492">
    <property type="component" value="Unassembled WGS sequence"/>
</dbReference>
<dbReference type="PRINTS" id="PR00700">
    <property type="entry name" value="PRTYPHPHTASE"/>
</dbReference>
<dbReference type="InterPro" id="IPR029021">
    <property type="entry name" value="Prot-tyrosine_phosphatase-like"/>
</dbReference>
<gene>
    <name evidence="3" type="ORF">ILUMI_02800</name>
</gene>
<feature type="domain" description="Tyrosine specific protein phosphatases" evidence="2">
    <location>
        <begin position="93"/>
        <end position="177"/>
    </location>
</feature>
<dbReference type="GO" id="GO:0009653">
    <property type="term" value="P:anatomical structure morphogenesis"/>
    <property type="evidence" value="ECO:0007669"/>
    <property type="project" value="UniProtKB-ARBA"/>
</dbReference>
<dbReference type="SUPFAM" id="SSF52799">
    <property type="entry name" value="(Phosphotyrosine protein) phosphatases II"/>
    <property type="match status" value="1"/>
</dbReference>
<evidence type="ECO:0000259" key="2">
    <source>
        <dbReference type="PROSITE" id="PS50056"/>
    </source>
</evidence>
<evidence type="ECO:0000259" key="1">
    <source>
        <dbReference type="PROSITE" id="PS50055"/>
    </source>
</evidence>
<dbReference type="AlphaFoldDB" id="A0A8K0DFU5"/>
<dbReference type="InterPro" id="IPR000242">
    <property type="entry name" value="PTP_cat"/>
</dbReference>
<reference evidence="3" key="1">
    <citation type="submission" date="2019-08" db="EMBL/GenBank/DDBJ databases">
        <title>The genome of the North American firefly Photinus pyralis.</title>
        <authorList>
            <consortium name="Photinus pyralis genome working group"/>
            <person name="Fallon T.R."/>
            <person name="Sander Lower S.E."/>
            <person name="Weng J.-K."/>
        </authorList>
    </citation>
    <scope>NUCLEOTIDE SEQUENCE</scope>
    <source>
        <strain evidence="3">TRF0915ILg1</strain>
        <tissue evidence="3">Whole body</tissue>
    </source>
</reference>
<dbReference type="InterPro" id="IPR050348">
    <property type="entry name" value="Protein-Tyr_Phosphatase"/>
</dbReference>
<dbReference type="SMART" id="SM00194">
    <property type="entry name" value="PTPc"/>
    <property type="match status" value="1"/>
</dbReference>
<protein>
    <submittedName>
        <fullName evidence="3">Uncharacterized protein</fullName>
    </submittedName>
</protein>
<sequence>MIWEQHCLVIVMTTRVMERGRPKCHQYFEPDVNGEATYGYFTVRTISIEADPDHTISTLQLTNTKTEESREVSHWQFTSWPDYGVPHSARAMLDFLERVRRQQANMVTALGDTWAGHPRGPPIVVHCSAGIGRTGTFCTLDICISRLEDVGTVDVRGTVEKIRSQRAYSIQMPDQYVFCHLALIEYALMKGHLQSADLSGFDQGVDEDSE</sequence>
<comment type="caution">
    <text evidence="3">The sequence shown here is derived from an EMBL/GenBank/DDBJ whole genome shotgun (WGS) entry which is preliminary data.</text>
</comment>
<dbReference type="InterPro" id="IPR016130">
    <property type="entry name" value="Tyr_Pase_AS"/>
</dbReference>
<dbReference type="PANTHER" id="PTHR19134:SF534">
    <property type="entry name" value="LD27988P"/>
    <property type="match status" value="1"/>
</dbReference>
<dbReference type="EMBL" id="VTPC01001040">
    <property type="protein sequence ID" value="KAF2903386.1"/>
    <property type="molecule type" value="Genomic_DNA"/>
</dbReference>
<name>A0A8K0DFU5_IGNLU</name>
<dbReference type="InterPro" id="IPR003595">
    <property type="entry name" value="Tyr_Pase_cat"/>
</dbReference>
<dbReference type="InterPro" id="IPR000387">
    <property type="entry name" value="Tyr_Pase_dom"/>
</dbReference>
<dbReference type="GO" id="GO:0004725">
    <property type="term" value="F:protein tyrosine phosphatase activity"/>
    <property type="evidence" value="ECO:0007669"/>
    <property type="project" value="InterPro"/>
</dbReference>
<organism evidence="3 4">
    <name type="scientific">Ignelater luminosus</name>
    <name type="common">Cucubano</name>
    <name type="synonym">Pyrophorus luminosus</name>
    <dbReference type="NCBI Taxonomy" id="2038154"/>
    <lineage>
        <taxon>Eukaryota</taxon>
        <taxon>Metazoa</taxon>
        <taxon>Ecdysozoa</taxon>
        <taxon>Arthropoda</taxon>
        <taxon>Hexapoda</taxon>
        <taxon>Insecta</taxon>
        <taxon>Pterygota</taxon>
        <taxon>Neoptera</taxon>
        <taxon>Endopterygota</taxon>
        <taxon>Coleoptera</taxon>
        <taxon>Polyphaga</taxon>
        <taxon>Elateriformia</taxon>
        <taxon>Elateroidea</taxon>
        <taxon>Elateridae</taxon>
        <taxon>Agrypninae</taxon>
        <taxon>Pyrophorini</taxon>
        <taxon>Ignelater</taxon>
    </lineage>
</organism>